<dbReference type="PRINTS" id="PR00604">
    <property type="entry name" value="CYTCHRMECIAB"/>
</dbReference>
<dbReference type="AlphaFoldDB" id="Q13IC5"/>
<dbReference type="eggNOG" id="COG3474">
    <property type="taxonomic scope" value="Bacteria"/>
</dbReference>
<dbReference type="InterPro" id="IPR036909">
    <property type="entry name" value="Cyt_c-like_dom_sf"/>
</dbReference>
<dbReference type="InterPro" id="IPR002327">
    <property type="entry name" value="Cyt_c_1A/1B"/>
</dbReference>
<dbReference type="SUPFAM" id="SSF46626">
    <property type="entry name" value="Cytochrome c"/>
    <property type="match status" value="1"/>
</dbReference>
<name>Q13IC5_PARXL</name>
<dbReference type="Proteomes" id="UP000001817">
    <property type="component" value="Chromosome 3"/>
</dbReference>
<evidence type="ECO:0000256" key="5">
    <source>
        <dbReference type="ARBA" id="ARBA00023004"/>
    </source>
</evidence>
<evidence type="ECO:0000256" key="6">
    <source>
        <dbReference type="PROSITE-ProRule" id="PRU00433"/>
    </source>
</evidence>
<evidence type="ECO:0000256" key="1">
    <source>
        <dbReference type="ARBA" id="ARBA00022448"/>
    </source>
</evidence>
<feature type="domain" description="Cytochrome c" evidence="8">
    <location>
        <begin position="28"/>
        <end position="127"/>
    </location>
</feature>
<keyword evidence="5 6" id="KW-0408">Iron</keyword>
<keyword evidence="2 6" id="KW-0349">Heme</keyword>
<dbReference type="GO" id="GO:0009055">
    <property type="term" value="F:electron transfer activity"/>
    <property type="evidence" value="ECO:0007669"/>
    <property type="project" value="InterPro"/>
</dbReference>
<dbReference type="RefSeq" id="WP_011493424.1">
    <property type="nucleotide sequence ID" value="NC_007953.1"/>
</dbReference>
<evidence type="ECO:0000313" key="9">
    <source>
        <dbReference type="EMBL" id="ABE36164.1"/>
    </source>
</evidence>
<feature type="signal peptide" evidence="7">
    <location>
        <begin position="1"/>
        <end position="28"/>
    </location>
</feature>
<organism evidence="9 10">
    <name type="scientific">Paraburkholderia xenovorans (strain LB400)</name>
    <dbReference type="NCBI Taxonomy" id="266265"/>
    <lineage>
        <taxon>Bacteria</taxon>
        <taxon>Pseudomonadati</taxon>
        <taxon>Pseudomonadota</taxon>
        <taxon>Betaproteobacteria</taxon>
        <taxon>Burkholderiales</taxon>
        <taxon>Burkholderiaceae</taxon>
        <taxon>Paraburkholderia</taxon>
    </lineage>
</organism>
<evidence type="ECO:0000256" key="3">
    <source>
        <dbReference type="ARBA" id="ARBA00022723"/>
    </source>
</evidence>
<keyword evidence="10" id="KW-1185">Reference proteome</keyword>
<feature type="chain" id="PRO_5004182245" evidence="7">
    <location>
        <begin position="29"/>
        <end position="130"/>
    </location>
</feature>
<dbReference type="EMBL" id="CP000272">
    <property type="protein sequence ID" value="ABE36164.1"/>
    <property type="molecule type" value="Genomic_DNA"/>
</dbReference>
<evidence type="ECO:0000256" key="4">
    <source>
        <dbReference type="ARBA" id="ARBA00022982"/>
    </source>
</evidence>
<dbReference type="KEGG" id="bxe:Bxe_C0240"/>
<dbReference type="InterPro" id="IPR009056">
    <property type="entry name" value="Cyt_c-like_dom"/>
</dbReference>
<protein>
    <submittedName>
        <fullName evidence="9">Cytochrome c</fullName>
    </submittedName>
</protein>
<dbReference type="KEGG" id="bxb:DR64_8191"/>
<reference evidence="9 10" key="1">
    <citation type="journal article" date="2006" name="Proc. Natl. Acad. Sci. U.S.A.">
        <title>Burkholderia xenovorans LB400 harbors a multi-replicon, 9.73-Mbp genome shaped for versatility.</title>
        <authorList>
            <person name="Chain P.S."/>
            <person name="Denef V.J."/>
            <person name="Konstantinidis K.T."/>
            <person name="Vergez L.M."/>
            <person name="Agullo L."/>
            <person name="Reyes V.L."/>
            <person name="Hauser L."/>
            <person name="Cordova M."/>
            <person name="Gomez L."/>
            <person name="Gonzalez M."/>
            <person name="Land M."/>
            <person name="Lao V."/>
            <person name="Larimer F."/>
            <person name="LiPuma J.J."/>
            <person name="Mahenthiralingam E."/>
            <person name="Malfatti S.A."/>
            <person name="Marx C.J."/>
            <person name="Parnell J.J."/>
            <person name="Ramette A."/>
            <person name="Richardson P."/>
            <person name="Seeger M."/>
            <person name="Smith D."/>
            <person name="Spilker T."/>
            <person name="Sul W.J."/>
            <person name="Tsoi T.V."/>
            <person name="Ulrich L.E."/>
            <person name="Zhulin I.B."/>
            <person name="Tiedje J.M."/>
        </authorList>
    </citation>
    <scope>NUCLEOTIDE SEQUENCE [LARGE SCALE GENOMIC DNA]</scope>
    <source>
        <strain evidence="9 10">LB400</strain>
    </source>
</reference>
<dbReference type="STRING" id="266265.Bxe_C0240"/>
<evidence type="ECO:0000313" key="10">
    <source>
        <dbReference type="Proteomes" id="UP000001817"/>
    </source>
</evidence>
<dbReference type="GO" id="GO:0046872">
    <property type="term" value="F:metal ion binding"/>
    <property type="evidence" value="ECO:0007669"/>
    <property type="project" value="UniProtKB-KW"/>
</dbReference>
<dbReference type="GO" id="GO:0020037">
    <property type="term" value="F:heme binding"/>
    <property type="evidence" value="ECO:0007669"/>
    <property type="project" value="InterPro"/>
</dbReference>
<evidence type="ECO:0000256" key="2">
    <source>
        <dbReference type="ARBA" id="ARBA00022617"/>
    </source>
</evidence>
<evidence type="ECO:0000259" key="8">
    <source>
        <dbReference type="PROSITE" id="PS51007"/>
    </source>
</evidence>
<keyword evidence="3 6" id="KW-0479">Metal-binding</keyword>
<dbReference type="OrthoDB" id="9805828at2"/>
<keyword evidence="7" id="KW-0732">Signal</keyword>
<dbReference type="Pfam" id="PF00034">
    <property type="entry name" value="Cytochrom_C"/>
    <property type="match status" value="1"/>
</dbReference>
<dbReference type="PANTHER" id="PTHR11961">
    <property type="entry name" value="CYTOCHROME C"/>
    <property type="match status" value="1"/>
</dbReference>
<keyword evidence="4" id="KW-0249">Electron transport</keyword>
<evidence type="ECO:0000256" key="7">
    <source>
        <dbReference type="SAM" id="SignalP"/>
    </source>
</evidence>
<sequence length="130" mass="13851">MSYYGCARVILRIGCCGALGFGWGMASADSVAPAQAFERCAACHGVAQGDQRVGPSLGDVLGRQAGSMEGFRYSSAMRSSGIVWTAQSLELFLKDPQRAVPGNRMAFSGVDDAPTRDAIVDYLREHSQAR</sequence>
<accession>Q13IC5</accession>
<keyword evidence="1" id="KW-0813">Transport</keyword>
<dbReference type="PROSITE" id="PS51007">
    <property type="entry name" value="CYTC"/>
    <property type="match status" value="1"/>
</dbReference>
<gene>
    <name evidence="9" type="ORF">Bxe_C0240</name>
</gene>
<dbReference type="Gene3D" id="1.10.760.10">
    <property type="entry name" value="Cytochrome c-like domain"/>
    <property type="match status" value="1"/>
</dbReference>
<proteinExistence type="predicted"/>